<organism evidence="1">
    <name type="scientific">marine sediment metagenome</name>
    <dbReference type="NCBI Taxonomy" id="412755"/>
    <lineage>
        <taxon>unclassified sequences</taxon>
        <taxon>metagenomes</taxon>
        <taxon>ecological metagenomes</taxon>
    </lineage>
</organism>
<gene>
    <name evidence="1" type="ORF">S12H4_01071</name>
</gene>
<dbReference type="EMBL" id="BARW01000189">
    <property type="protein sequence ID" value="GAI60755.1"/>
    <property type="molecule type" value="Genomic_DNA"/>
</dbReference>
<accession>X1RC82</accession>
<comment type="caution">
    <text evidence="1">The sequence shown here is derived from an EMBL/GenBank/DDBJ whole genome shotgun (WGS) entry which is preliminary data.</text>
</comment>
<name>X1RC82_9ZZZZ</name>
<reference evidence="1" key="1">
    <citation type="journal article" date="2014" name="Front. Microbiol.">
        <title>High frequency of phylogenetically diverse reductive dehalogenase-homologous genes in deep subseafloor sedimentary metagenomes.</title>
        <authorList>
            <person name="Kawai M."/>
            <person name="Futagami T."/>
            <person name="Toyoda A."/>
            <person name="Takaki Y."/>
            <person name="Nishi S."/>
            <person name="Hori S."/>
            <person name="Arai W."/>
            <person name="Tsubouchi T."/>
            <person name="Morono Y."/>
            <person name="Uchiyama I."/>
            <person name="Ito T."/>
            <person name="Fujiyama A."/>
            <person name="Inagaki F."/>
            <person name="Takami H."/>
        </authorList>
    </citation>
    <scope>NUCLEOTIDE SEQUENCE</scope>
    <source>
        <strain evidence="1">Expedition CK06-06</strain>
    </source>
</reference>
<proteinExistence type="predicted"/>
<sequence length="151" mass="17350">MMGIERAEVIARMRLAFREGVSASRFIGDMRVAGLSYRRTDMLADWRDVNELATKEGLARYVRKGYVPAERSAELKAWALSKEYMYKVRCETRLTPDAPVVTRFVNIMSDAPMTVEAIELEVWERSFTQSPPKAAEERKFVLETAIHRATE</sequence>
<dbReference type="AlphaFoldDB" id="X1RC82"/>
<protein>
    <submittedName>
        <fullName evidence="1">Uncharacterized protein</fullName>
    </submittedName>
</protein>
<evidence type="ECO:0000313" key="1">
    <source>
        <dbReference type="EMBL" id="GAI60755.1"/>
    </source>
</evidence>